<dbReference type="GeneID" id="28987934"/>
<sequence>MADPQALRQLKIKTGVVKRLHKEEGIYADEVTVAQANLEKLKASGADGADIRQAERIVADSQQMIPRTRKQLEEALVALQDLIAALEEDKAVAGSQEYQEAVAAAEAVQAAK</sequence>
<keyword evidence="3" id="KW-0493">Microtubule</keyword>
<organism evidence="4 5">
    <name type="scientific">Cutaneotrichosporon oleaginosum</name>
    <dbReference type="NCBI Taxonomy" id="879819"/>
    <lineage>
        <taxon>Eukaryota</taxon>
        <taxon>Fungi</taxon>
        <taxon>Dikarya</taxon>
        <taxon>Basidiomycota</taxon>
        <taxon>Agaricomycotina</taxon>
        <taxon>Tremellomycetes</taxon>
        <taxon>Trichosporonales</taxon>
        <taxon>Trichosporonaceae</taxon>
        <taxon>Cutaneotrichosporon</taxon>
    </lineage>
</organism>
<dbReference type="InterPro" id="IPR036126">
    <property type="entry name" value="TBCA_sf"/>
</dbReference>
<keyword evidence="2 3" id="KW-0143">Chaperone</keyword>
<dbReference type="GO" id="GO:0005829">
    <property type="term" value="C:cytosol"/>
    <property type="evidence" value="ECO:0007669"/>
    <property type="project" value="TreeGrafter"/>
</dbReference>
<keyword evidence="3" id="KW-0206">Cytoskeleton</keyword>
<evidence type="ECO:0000313" key="4">
    <source>
        <dbReference type="EMBL" id="KLT43078.1"/>
    </source>
</evidence>
<proteinExistence type="inferred from homology"/>
<dbReference type="RefSeq" id="XP_018279569.1">
    <property type="nucleotide sequence ID" value="XM_018427331.1"/>
</dbReference>
<dbReference type="InterPro" id="IPR004226">
    <property type="entry name" value="TBCA"/>
</dbReference>
<dbReference type="Pfam" id="PF02970">
    <property type="entry name" value="TBCA"/>
    <property type="match status" value="1"/>
</dbReference>
<comment type="subunit">
    <text evidence="3">Supercomplex made of cofactors A to E. Cofactors A and D function by capturing and stabilizing tubulin in a quasi-native conformation. Cofactor E binds to the cofactor D-tubulin complex; interaction with cofactor C then causes the release of tubulin polypeptides that are committed to the native state.</text>
</comment>
<evidence type="ECO:0000256" key="3">
    <source>
        <dbReference type="RuleBase" id="RU364030"/>
    </source>
</evidence>
<name>A0A0J0XPP7_9TREE</name>
<evidence type="ECO:0000256" key="1">
    <source>
        <dbReference type="ARBA" id="ARBA00006806"/>
    </source>
</evidence>
<dbReference type="GO" id="GO:0007023">
    <property type="term" value="P:post-chaperonin tubulin folding pathway"/>
    <property type="evidence" value="ECO:0007669"/>
    <property type="project" value="UniProtKB-UniRule"/>
</dbReference>
<dbReference type="GO" id="GO:0007021">
    <property type="term" value="P:tubulin complex assembly"/>
    <property type="evidence" value="ECO:0007669"/>
    <property type="project" value="UniProtKB-UniRule"/>
</dbReference>
<dbReference type="STRING" id="879819.A0A0J0XPP7"/>
<dbReference type="EMBL" id="KQ087198">
    <property type="protein sequence ID" value="KLT43078.1"/>
    <property type="molecule type" value="Genomic_DNA"/>
</dbReference>
<dbReference type="Gene3D" id="1.20.58.90">
    <property type="match status" value="1"/>
</dbReference>
<dbReference type="AlphaFoldDB" id="A0A0J0XPP7"/>
<reference evidence="4 5" key="1">
    <citation type="submission" date="2015-03" db="EMBL/GenBank/DDBJ databases">
        <title>Genomics and transcriptomics of the oil-accumulating basidiomycete yeast T. oleaginosus allow insights into substrate utilization and the diverse evolutionary trajectories of mating systems in fungi.</title>
        <authorList>
            <consortium name="DOE Joint Genome Institute"/>
            <person name="Kourist R."/>
            <person name="Kracht O."/>
            <person name="Bracharz F."/>
            <person name="Lipzen A."/>
            <person name="Nolan M."/>
            <person name="Ohm R."/>
            <person name="Grigoriev I."/>
            <person name="Sun S."/>
            <person name="Heitman J."/>
            <person name="Bruck T."/>
            <person name="Nowrousian M."/>
        </authorList>
    </citation>
    <scope>NUCLEOTIDE SEQUENCE [LARGE SCALE GENOMIC DNA]</scope>
    <source>
        <strain evidence="4 5">IBC0246</strain>
    </source>
</reference>
<comment type="subcellular location">
    <subcellularLocation>
        <location evidence="3">Cytoplasm</location>
        <location evidence="3">Cytoskeleton</location>
    </subcellularLocation>
</comment>
<evidence type="ECO:0000313" key="5">
    <source>
        <dbReference type="Proteomes" id="UP000053611"/>
    </source>
</evidence>
<dbReference type="GO" id="GO:0005874">
    <property type="term" value="C:microtubule"/>
    <property type="evidence" value="ECO:0007669"/>
    <property type="project" value="UniProtKB-KW"/>
</dbReference>
<dbReference type="GO" id="GO:0048487">
    <property type="term" value="F:beta-tubulin binding"/>
    <property type="evidence" value="ECO:0007669"/>
    <property type="project" value="InterPro"/>
</dbReference>
<dbReference type="OrthoDB" id="296187at2759"/>
<dbReference type="Proteomes" id="UP000053611">
    <property type="component" value="Unassembled WGS sequence"/>
</dbReference>
<gene>
    <name evidence="4" type="ORF">CC85DRAFT_67304</name>
</gene>
<keyword evidence="5" id="KW-1185">Reference proteome</keyword>
<dbReference type="PANTHER" id="PTHR21500:SF0">
    <property type="entry name" value="TUBULIN-SPECIFIC CHAPERONE A"/>
    <property type="match status" value="1"/>
</dbReference>
<accession>A0A0J0XPP7</accession>
<evidence type="ECO:0000256" key="2">
    <source>
        <dbReference type="ARBA" id="ARBA00023186"/>
    </source>
</evidence>
<comment type="similarity">
    <text evidence="1 3">Belongs to the TBCA family.</text>
</comment>
<dbReference type="SUPFAM" id="SSF46988">
    <property type="entry name" value="Tubulin chaperone cofactor A"/>
    <property type="match status" value="1"/>
</dbReference>
<keyword evidence="3" id="KW-0963">Cytoplasm</keyword>
<dbReference type="PANTHER" id="PTHR21500">
    <property type="entry name" value="TUBULIN-SPECIFIC CHAPERONE A"/>
    <property type="match status" value="1"/>
</dbReference>
<protein>
    <recommendedName>
        <fullName evidence="3">Tubulin-specific chaperone A</fullName>
    </recommendedName>
</protein>